<dbReference type="EMBL" id="MT142178">
    <property type="protein sequence ID" value="QJA75659.1"/>
    <property type="molecule type" value="Genomic_DNA"/>
</dbReference>
<keyword evidence="1" id="KW-0175">Coiled coil</keyword>
<organism evidence="2">
    <name type="scientific">viral metagenome</name>
    <dbReference type="NCBI Taxonomy" id="1070528"/>
    <lineage>
        <taxon>unclassified sequences</taxon>
        <taxon>metagenomes</taxon>
        <taxon>organismal metagenomes</taxon>
    </lineage>
</organism>
<evidence type="ECO:0000256" key="1">
    <source>
        <dbReference type="SAM" id="Coils"/>
    </source>
</evidence>
<sequence length="283" mass="32636">MKLTCKKHNVDFEALDGCPQCVAERMGRVRPEQREMEEGLNSEGLTLVVSEEKEATDYERMAEESTFLNEPETAIALRPGEDMEVHDYFEEARKLLEYAEARVIKTIDDAKLATDDLSIISRLKKAMEAKRKEALSPHEAQVKAIRDTYNYLMTPVLEAERITKEKQMAFLREQERIRREQEEINRKRMEAAQAEMKLKGELSEDVNLVEVVEAPVKVMSDFGSSGLVDHWKVEVVDMSLLPDEYKIPDMVMLNSIAKKYHDAKKIAGVRFYNEPYLATRSKQ</sequence>
<gene>
    <name evidence="2" type="ORF">MM415A01725_0001</name>
</gene>
<proteinExistence type="predicted"/>
<evidence type="ECO:0000313" key="2">
    <source>
        <dbReference type="EMBL" id="QJA75659.1"/>
    </source>
</evidence>
<dbReference type="AlphaFoldDB" id="A0A6M3K0I7"/>
<name>A0A6M3K0I7_9ZZZZ</name>
<protein>
    <submittedName>
        <fullName evidence="2">Uncharacterized protein</fullName>
    </submittedName>
</protein>
<feature type="coiled-coil region" evidence="1">
    <location>
        <begin position="170"/>
        <end position="199"/>
    </location>
</feature>
<reference evidence="2" key="1">
    <citation type="submission" date="2020-03" db="EMBL/GenBank/DDBJ databases">
        <title>The deep terrestrial virosphere.</title>
        <authorList>
            <person name="Holmfeldt K."/>
            <person name="Nilsson E."/>
            <person name="Simone D."/>
            <person name="Lopez-Fernandez M."/>
            <person name="Wu X."/>
            <person name="de Brujin I."/>
            <person name="Lundin D."/>
            <person name="Andersson A."/>
            <person name="Bertilsson S."/>
            <person name="Dopson M."/>
        </authorList>
    </citation>
    <scope>NUCLEOTIDE SEQUENCE</scope>
    <source>
        <strain evidence="2">MM415A01725</strain>
    </source>
</reference>
<accession>A0A6M3K0I7</accession>